<gene>
    <name evidence="2" type="ORF">CHUV0807_0209</name>
</gene>
<reference evidence="3" key="1">
    <citation type="submission" date="2016-04" db="EMBL/GenBank/DDBJ databases">
        <authorList>
            <person name="Tagini F."/>
        </authorList>
    </citation>
    <scope>NUCLEOTIDE SEQUENCE [LARGE SCALE GENOMIC DNA]</scope>
    <source>
        <strain evidence="3">CHUV0807</strain>
    </source>
</reference>
<evidence type="ECO:0008006" key="4">
    <source>
        <dbReference type="Google" id="ProtNLM"/>
    </source>
</evidence>
<dbReference type="Proteomes" id="UP000190837">
    <property type="component" value="Unassembled WGS sequence"/>
</dbReference>
<dbReference type="AlphaFoldDB" id="A0A1C3HNP3"/>
<dbReference type="Gene3D" id="3.40.190.170">
    <property type="entry name" value="Bacterial extracellular solute-binding protein, family 7"/>
    <property type="match status" value="1"/>
</dbReference>
<keyword evidence="1" id="KW-0732">Signal</keyword>
<proteinExistence type="predicted"/>
<evidence type="ECO:0000313" key="3">
    <source>
        <dbReference type="Proteomes" id="UP000190837"/>
    </source>
</evidence>
<organism evidence="2 3">
    <name type="scientific">Cardiobacterium hominis</name>
    <dbReference type="NCBI Taxonomy" id="2718"/>
    <lineage>
        <taxon>Bacteria</taxon>
        <taxon>Pseudomonadati</taxon>
        <taxon>Pseudomonadota</taxon>
        <taxon>Gammaproteobacteria</taxon>
        <taxon>Cardiobacteriales</taxon>
        <taxon>Cardiobacteriaceae</taxon>
        <taxon>Cardiobacterium</taxon>
    </lineage>
</organism>
<sequence length="133" mass="14901">MVNIDSAIDIKAYEHAPYALVSRDFWLGHIYPVVISNPKWASLNEEDKAAITRAADKSYAELGKIMDENYAQILKTAQEKGVTLRELSVTEVAAWEKASDYRAVLDSWAEEQEKNGTANVKAVLEKLKGYLLP</sequence>
<evidence type="ECO:0000256" key="1">
    <source>
        <dbReference type="ARBA" id="ARBA00022729"/>
    </source>
</evidence>
<accession>A0A1C3HNP3</accession>
<dbReference type="GO" id="GO:0055085">
    <property type="term" value="P:transmembrane transport"/>
    <property type="evidence" value="ECO:0007669"/>
    <property type="project" value="InterPro"/>
</dbReference>
<dbReference type="InterPro" id="IPR018389">
    <property type="entry name" value="DctP_fam"/>
</dbReference>
<dbReference type="EMBL" id="FKLO01000014">
    <property type="protein sequence ID" value="SAY55667.1"/>
    <property type="molecule type" value="Genomic_DNA"/>
</dbReference>
<name>A0A1C3HNP3_9GAMM</name>
<dbReference type="Pfam" id="PF03480">
    <property type="entry name" value="DctP"/>
    <property type="match status" value="1"/>
</dbReference>
<protein>
    <recommendedName>
        <fullName evidence="4">TRAP-type C4-dicarboxylate transport system, periplasmic component</fullName>
    </recommendedName>
</protein>
<dbReference type="InterPro" id="IPR038404">
    <property type="entry name" value="TRAP_DctP_sf"/>
</dbReference>
<evidence type="ECO:0000313" key="2">
    <source>
        <dbReference type="EMBL" id="SAY55667.1"/>
    </source>
</evidence>